<reference evidence="1" key="1">
    <citation type="submission" date="2021-06" db="EMBL/GenBank/DDBJ databases">
        <authorList>
            <person name="Kallberg Y."/>
            <person name="Tangrot J."/>
            <person name="Rosling A."/>
        </authorList>
    </citation>
    <scope>NUCLEOTIDE SEQUENCE</scope>
    <source>
        <strain evidence="1">MT106</strain>
    </source>
</reference>
<evidence type="ECO:0000313" key="1">
    <source>
        <dbReference type="EMBL" id="CAG8686604.1"/>
    </source>
</evidence>
<keyword evidence="2" id="KW-1185">Reference proteome</keyword>
<sequence length="52" mass="5656">PNLSLMEAVLFGFLPPVKGSSSQGLASFGADWLVFLGKKLFHQIKNGSDYQN</sequence>
<accession>A0A9N9HFV4</accession>
<comment type="caution">
    <text evidence="1">The sequence shown here is derived from an EMBL/GenBank/DDBJ whole genome shotgun (WGS) entry which is preliminary data.</text>
</comment>
<name>A0A9N9HFV4_9GLOM</name>
<organism evidence="1 2">
    <name type="scientific">Ambispora gerdemannii</name>
    <dbReference type="NCBI Taxonomy" id="144530"/>
    <lineage>
        <taxon>Eukaryota</taxon>
        <taxon>Fungi</taxon>
        <taxon>Fungi incertae sedis</taxon>
        <taxon>Mucoromycota</taxon>
        <taxon>Glomeromycotina</taxon>
        <taxon>Glomeromycetes</taxon>
        <taxon>Archaeosporales</taxon>
        <taxon>Ambisporaceae</taxon>
        <taxon>Ambispora</taxon>
    </lineage>
</organism>
<proteinExistence type="predicted"/>
<dbReference type="Proteomes" id="UP000789831">
    <property type="component" value="Unassembled WGS sequence"/>
</dbReference>
<gene>
    <name evidence="1" type="ORF">AGERDE_LOCUS12920</name>
</gene>
<dbReference type="AlphaFoldDB" id="A0A9N9HFV4"/>
<feature type="non-terminal residue" evidence="1">
    <location>
        <position position="1"/>
    </location>
</feature>
<dbReference type="EMBL" id="CAJVPL010012422">
    <property type="protein sequence ID" value="CAG8686604.1"/>
    <property type="molecule type" value="Genomic_DNA"/>
</dbReference>
<protein>
    <submittedName>
        <fullName evidence="1">13493_t:CDS:1</fullName>
    </submittedName>
</protein>
<evidence type="ECO:0000313" key="2">
    <source>
        <dbReference type="Proteomes" id="UP000789831"/>
    </source>
</evidence>